<gene>
    <name evidence="2" type="ORF">EI555_012672</name>
</gene>
<reference evidence="3" key="1">
    <citation type="journal article" date="2019" name="IScience">
        <title>Narwhal Genome Reveals Long-Term Low Genetic Diversity despite Current Large Abundance Size.</title>
        <authorList>
            <person name="Westbury M.V."/>
            <person name="Petersen B."/>
            <person name="Garde E."/>
            <person name="Heide-Jorgensen M.P."/>
            <person name="Lorenzen E.D."/>
        </authorList>
    </citation>
    <scope>NUCLEOTIDE SEQUENCE [LARGE SCALE GENOMIC DNA]</scope>
</reference>
<evidence type="ECO:0000313" key="2">
    <source>
        <dbReference type="EMBL" id="TKC34926.1"/>
    </source>
</evidence>
<protein>
    <submittedName>
        <fullName evidence="2">Uncharacterized protein</fullName>
    </submittedName>
</protein>
<feature type="region of interest" description="Disordered" evidence="1">
    <location>
        <begin position="1"/>
        <end position="48"/>
    </location>
</feature>
<feature type="compositionally biased region" description="Pro residues" evidence="1">
    <location>
        <begin position="8"/>
        <end position="18"/>
    </location>
</feature>
<dbReference type="Proteomes" id="UP000308365">
    <property type="component" value="Unassembled WGS sequence"/>
</dbReference>
<accession>A0A4U1EH33</accession>
<dbReference type="EMBL" id="RWIC01001668">
    <property type="protein sequence ID" value="TKC34926.1"/>
    <property type="molecule type" value="Genomic_DNA"/>
</dbReference>
<dbReference type="AlphaFoldDB" id="A0A4U1EH33"/>
<proteinExistence type="predicted"/>
<organism evidence="2 3">
    <name type="scientific">Monodon monoceros</name>
    <name type="common">Narwhal</name>
    <name type="synonym">Ceratodon monodon</name>
    <dbReference type="NCBI Taxonomy" id="40151"/>
    <lineage>
        <taxon>Eukaryota</taxon>
        <taxon>Metazoa</taxon>
        <taxon>Chordata</taxon>
        <taxon>Craniata</taxon>
        <taxon>Vertebrata</taxon>
        <taxon>Euteleostomi</taxon>
        <taxon>Mammalia</taxon>
        <taxon>Eutheria</taxon>
        <taxon>Laurasiatheria</taxon>
        <taxon>Artiodactyla</taxon>
        <taxon>Whippomorpha</taxon>
        <taxon>Cetacea</taxon>
        <taxon>Odontoceti</taxon>
        <taxon>Monodontidae</taxon>
        <taxon>Monodon</taxon>
    </lineage>
</organism>
<evidence type="ECO:0000256" key="1">
    <source>
        <dbReference type="SAM" id="MobiDB-lite"/>
    </source>
</evidence>
<evidence type="ECO:0000313" key="3">
    <source>
        <dbReference type="Proteomes" id="UP000308365"/>
    </source>
</evidence>
<sequence length="48" mass="5305">MCVGTYKPSPPPPTPPQKPDTQNPPRLLQSPERRAGAARNPGFHWGRD</sequence>
<comment type="caution">
    <text evidence="2">The sequence shown here is derived from an EMBL/GenBank/DDBJ whole genome shotgun (WGS) entry which is preliminary data.</text>
</comment>
<name>A0A4U1EH33_MONMO</name>